<reference evidence="2 3" key="1">
    <citation type="submission" date="2006-02" db="EMBL/GenBank/DDBJ databases">
        <authorList>
            <person name="Moran M.A."/>
            <person name="Kjelleberg S."/>
            <person name="Egan S."/>
            <person name="Saunders N."/>
            <person name="Thomas T."/>
            <person name="Ferriera S."/>
            <person name="Johnson J."/>
            <person name="Kravitz S."/>
            <person name="Halpern A."/>
            <person name="Remington K."/>
            <person name="Beeson K."/>
            <person name="Tran B."/>
            <person name="Rogers Y.-H."/>
            <person name="Friedman R."/>
            <person name="Venter J.C."/>
        </authorList>
    </citation>
    <scope>NUCLEOTIDE SEQUENCE [LARGE SCALE GENOMIC DNA]</scope>
    <source>
        <strain evidence="2 3">D2</strain>
    </source>
</reference>
<dbReference type="EMBL" id="AAOH01000004">
    <property type="protein sequence ID" value="EAR28492.1"/>
    <property type="molecule type" value="Genomic_DNA"/>
</dbReference>
<gene>
    <name evidence="2" type="ORF">PTD2_21792</name>
</gene>
<keyword evidence="3" id="KW-1185">Reference proteome</keyword>
<accession>A4CAT4</accession>
<evidence type="ECO:0000313" key="2">
    <source>
        <dbReference type="EMBL" id="EAR28492.1"/>
    </source>
</evidence>
<dbReference type="HOGENOM" id="CLU_3256698_0_0_6"/>
<dbReference type="STRING" id="87626.PTD2_21792"/>
<protein>
    <submittedName>
        <fullName evidence="2">Uncharacterized protein</fullName>
    </submittedName>
</protein>
<feature type="compositionally biased region" description="Polar residues" evidence="1">
    <location>
        <begin position="25"/>
        <end position="42"/>
    </location>
</feature>
<comment type="caution">
    <text evidence="2">The sequence shown here is derived from an EMBL/GenBank/DDBJ whole genome shotgun (WGS) entry which is preliminary data.</text>
</comment>
<dbReference type="AlphaFoldDB" id="A4CAT4"/>
<name>A4CAT4_9GAMM</name>
<feature type="region of interest" description="Disordered" evidence="1">
    <location>
        <begin position="1"/>
        <end position="42"/>
    </location>
</feature>
<evidence type="ECO:0000313" key="3">
    <source>
        <dbReference type="Proteomes" id="UP000006201"/>
    </source>
</evidence>
<evidence type="ECO:0000256" key="1">
    <source>
        <dbReference type="SAM" id="MobiDB-lite"/>
    </source>
</evidence>
<organism evidence="2 3">
    <name type="scientific">Pseudoalteromonas tunicata D2</name>
    <dbReference type="NCBI Taxonomy" id="87626"/>
    <lineage>
        <taxon>Bacteria</taxon>
        <taxon>Pseudomonadati</taxon>
        <taxon>Pseudomonadota</taxon>
        <taxon>Gammaproteobacteria</taxon>
        <taxon>Alteromonadales</taxon>
        <taxon>Pseudoalteromonadaceae</taxon>
        <taxon>Pseudoalteromonas</taxon>
    </lineage>
</organism>
<proteinExistence type="predicted"/>
<dbReference type="Proteomes" id="UP000006201">
    <property type="component" value="Unassembled WGS sequence"/>
</dbReference>
<sequence length="42" mass="4510">MQVKTNLAGINLNSEAGLKGEYQDDTNNGAVRSMNSAVKKQN</sequence>